<evidence type="ECO:0000313" key="1">
    <source>
        <dbReference type="EMBL" id="MEA5139834.1"/>
    </source>
</evidence>
<proteinExistence type="predicted"/>
<name>A0ABU5QAF1_9BACT</name>
<evidence type="ECO:0000313" key="2">
    <source>
        <dbReference type="Proteomes" id="UP001302949"/>
    </source>
</evidence>
<keyword evidence="2" id="KW-1185">Reference proteome</keyword>
<dbReference type="EMBL" id="JAYFUM010000012">
    <property type="protein sequence ID" value="MEA5139834.1"/>
    <property type="molecule type" value="Genomic_DNA"/>
</dbReference>
<reference evidence="1 2" key="1">
    <citation type="submission" date="2023-12" db="EMBL/GenBank/DDBJ databases">
        <title>Novel species of the genus Arcicella isolated from rivers.</title>
        <authorList>
            <person name="Lu H."/>
        </authorList>
    </citation>
    <scope>NUCLEOTIDE SEQUENCE [LARGE SCALE GENOMIC DNA]</scope>
    <source>
        <strain evidence="1 2">KCTC 23307</strain>
    </source>
</reference>
<dbReference type="RefSeq" id="WP_323296993.1">
    <property type="nucleotide sequence ID" value="NZ_JAYFUM010000012.1"/>
</dbReference>
<sequence>MVHFTKDSIVITIKSVENPFRDWQMMNQTFSELLMVMLSNKDIPINDYETFWFVLLKSALSELDISAEQTRQINELLTVAK</sequence>
<gene>
    <name evidence="1" type="ORF">VB248_11845</name>
</gene>
<comment type="caution">
    <text evidence="1">The sequence shown here is derived from an EMBL/GenBank/DDBJ whole genome shotgun (WGS) entry which is preliminary data.</text>
</comment>
<dbReference type="Proteomes" id="UP001302949">
    <property type="component" value="Unassembled WGS sequence"/>
</dbReference>
<organism evidence="1 2">
    <name type="scientific">Arcicella rigui</name>
    <dbReference type="NCBI Taxonomy" id="797020"/>
    <lineage>
        <taxon>Bacteria</taxon>
        <taxon>Pseudomonadati</taxon>
        <taxon>Bacteroidota</taxon>
        <taxon>Cytophagia</taxon>
        <taxon>Cytophagales</taxon>
        <taxon>Flectobacillaceae</taxon>
        <taxon>Arcicella</taxon>
    </lineage>
</organism>
<accession>A0ABU5QAF1</accession>
<protein>
    <submittedName>
        <fullName evidence="1">Uncharacterized protein</fullName>
    </submittedName>
</protein>